<evidence type="ECO:0000256" key="1">
    <source>
        <dbReference type="RuleBase" id="RU003494"/>
    </source>
</evidence>
<dbReference type="InterPro" id="IPR010987">
    <property type="entry name" value="Glutathione-S-Trfase_C-like"/>
</dbReference>
<dbReference type="CDD" id="cd03046">
    <property type="entry name" value="GST_N_GTT1_like"/>
    <property type="match status" value="1"/>
</dbReference>
<dbReference type="InterPro" id="IPR004045">
    <property type="entry name" value="Glutathione_S-Trfase_N"/>
</dbReference>
<evidence type="ECO:0000259" key="2">
    <source>
        <dbReference type="PROSITE" id="PS50404"/>
    </source>
</evidence>
<dbReference type="SFLD" id="SFLDG01150">
    <property type="entry name" value="Main.1:_Beta-like"/>
    <property type="match status" value="1"/>
</dbReference>
<organism evidence="4 5">
    <name type="scientific">Variovorax ginsengisoli</name>
    <dbReference type="NCBI Taxonomy" id="363844"/>
    <lineage>
        <taxon>Bacteria</taxon>
        <taxon>Pseudomonadati</taxon>
        <taxon>Pseudomonadota</taxon>
        <taxon>Betaproteobacteria</taxon>
        <taxon>Burkholderiales</taxon>
        <taxon>Comamonadaceae</taxon>
        <taxon>Variovorax</taxon>
    </lineage>
</organism>
<dbReference type="InterPro" id="IPR036282">
    <property type="entry name" value="Glutathione-S-Trfase_C_sf"/>
</dbReference>
<dbReference type="Proteomes" id="UP001226867">
    <property type="component" value="Unassembled WGS sequence"/>
</dbReference>
<dbReference type="RefSeq" id="WP_307692202.1">
    <property type="nucleotide sequence ID" value="NZ_JAUSRO010000018.1"/>
</dbReference>
<gene>
    <name evidence="4" type="ORF">J2W36_004739</name>
</gene>
<keyword evidence="4" id="KW-0808">Transferase</keyword>
<dbReference type="Pfam" id="PF02798">
    <property type="entry name" value="GST_N"/>
    <property type="match status" value="1"/>
</dbReference>
<dbReference type="SFLD" id="SFLDG00358">
    <property type="entry name" value="Main_(cytGST)"/>
    <property type="match status" value="1"/>
</dbReference>
<protein>
    <submittedName>
        <fullName evidence="4">Glutathione S-transferase</fullName>
        <ecNumber evidence="4">2.5.1.18</ecNumber>
    </submittedName>
</protein>
<comment type="similarity">
    <text evidence="1">Belongs to the GST superfamily.</text>
</comment>
<dbReference type="SUPFAM" id="SSF47616">
    <property type="entry name" value="GST C-terminal domain-like"/>
    <property type="match status" value="1"/>
</dbReference>
<dbReference type="Gene3D" id="3.40.30.10">
    <property type="entry name" value="Glutaredoxin"/>
    <property type="match status" value="1"/>
</dbReference>
<dbReference type="PANTHER" id="PTHR44051">
    <property type="entry name" value="GLUTATHIONE S-TRANSFERASE-RELATED"/>
    <property type="match status" value="1"/>
</dbReference>
<dbReference type="GO" id="GO:0004364">
    <property type="term" value="F:glutathione transferase activity"/>
    <property type="evidence" value="ECO:0007669"/>
    <property type="project" value="UniProtKB-EC"/>
</dbReference>
<dbReference type="EMBL" id="JAUSRO010000018">
    <property type="protein sequence ID" value="MDP9902462.1"/>
    <property type="molecule type" value="Genomic_DNA"/>
</dbReference>
<feature type="domain" description="GST N-terminal" evidence="2">
    <location>
        <begin position="1"/>
        <end position="80"/>
    </location>
</feature>
<proteinExistence type="inferred from homology"/>
<dbReference type="InterPro" id="IPR036249">
    <property type="entry name" value="Thioredoxin-like_sf"/>
</dbReference>
<evidence type="ECO:0000313" key="5">
    <source>
        <dbReference type="Proteomes" id="UP001226867"/>
    </source>
</evidence>
<dbReference type="PROSITE" id="PS50405">
    <property type="entry name" value="GST_CTER"/>
    <property type="match status" value="1"/>
</dbReference>
<keyword evidence="5" id="KW-1185">Reference proteome</keyword>
<dbReference type="CDD" id="cd03207">
    <property type="entry name" value="GST_C_8"/>
    <property type="match status" value="1"/>
</dbReference>
<dbReference type="InterPro" id="IPR040079">
    <property type="entry name" value="Glutathione_S-Trfase"/>
</dbReference>
<accession>A0ABT9SGD3</accession>
<dbReference type="Pfam" id="PF00043">
    <property type="entry name" value="GST_C"/>
    <property type="match status" value="1"/>
</dbReference>
<name>A0ABT9SGD3_9BURK</name>
<dbReference type="PROSITE" id="PS50404">
    <property type="entry name" value="GST_NTER"/>
    <property type="match status" value="1"/>
</dbReference>
<feature type="domain" description="GST C-terminal" evidence="3">
    <location>
        <begin position="84"/>
        <end position="212"/>
    </location>
</feature>
<sequence>MTILYGDLRSRAHRVAWMLKELDLPFEHVPTHFLDGSTRQPEYLQINPNGRVPALQDGDFKLFESLAINLYLARKHGGPLAPANLQEDALAMQWALWVVSEVEKPLLFAAANLFLFAEHERNADEAAMAMRKLGRPFRVLDAHLRDRPYLLGDRFTVADLNVSSVMTLAPLAGIDLAEWAVMQEWLMRCLERPAAADWKPIKFRIPRPPTPLAVLESFV</sequence>
<dbReference type="SFLD" id="SFLDS00019">
    <property type="entry name" value="Glutathione_Transferase_(cytos"/>
    <property type="match status" value="1"/>
</dbReference>
<reference evidence="4 5" key="1">
    <citation type="submission" date="2023-07" db="EMBL/GenBank/DDBJ databases">
        <title>Sorghum-associated microbial communities from plants grown in Nebraska, USA.</title>
        <authorList>
            <person name="Schachtman D."/>
        </authorList>
    </citation>
    <scope>NUCLEOTIDE SEQUENCE [LARGE SCALE GENOMIC DNA]</scope>
    <source>
        <strain evidence="4 5">DS1607</strain>
    </source>
</reference>
<dbReference type="EC" id="2.5.1.18" evidence="4"/>
<comment type="caution">
    <text evidence="4">The sequence shown here is derived from an EMBL/GenBank/DDBJ whole genome shotgun (WGS) entry which is preliminary data.</text>
</comment>
<dbReference type="PANTHER" id="PTHR44051:SF8">
    <property type="entry name" value="GLUTATHIONE S-TRANSFERASE GSTA"/>
    <property type="match status" value="1"/>
</dbReference>
<dbReference type="InterPro" id="IPR004046">
    <property type="entry name" value="GST_C"/>
</dbReference>
<dbReference type="Gene3D" id="1.20.1050.10">
    <property type="match status" value="1"/>
</dbReference>
<dbReference type="SUPFAM" id="SSF52833">
    <property type="entry name" value="Thioredoxin-like"/>
    <property type="match status" value="1"/>
</dbReference>
<evidence type="ECO:0000259" key="3">
    <source>
        <dbReference type="PROSITE" id="PS50405"/>
    </source>
</evidence>
<evidence type="ECO:0000313" key="4">
    <source>
        <dbReference type="EMBL" id="MDP9902462.1"/>
    </source>
</evidence>